<evidence type="ECO:0000313" key="1">
    <source>
        <dbReference type="EMBL" id="KXH84409.1"/>
    </source>
</evidence>
<protein>
    <submittedName>
        <fullName evidence="1">Uncharacterized protein</fullName>
    </submittedName>
</protein>
<gene>
    <name evidence="1" type="ORF">AU378_01215</name>
</gene>
<proteinExistence type="predicted"/>
<comment type="caution">
    <text evidence="1">The sequence shown here is derived from an EMBL/GenBank/DDBJ whole genome shotgun (WGS) entry which is preliminary data.</text>
</comment>
<dbReference type="EMBL" id="LPUR01000001">
    <property type="protein sequence ID" value="KXH84409.1"/>
    <property type="molecule type" value="Genomic_DNA"/>
</dbReference>
<reference evidence="1 2" key="2">
    <citation type="journal article" date="2016" name="Genome Announc.">
        <title>Draft Genome Sequence of a Biocontrol Rhizobacterium, Chryseobacterium kwangjuense Strain KJ1R5, Isolated from Pepper (Capsicum annuum).</title>
        <authorList>
            <person name="Jeong J.J."/>
            <person name="Park H."/>
            <person name="Park B.H."/>
            <person name="Mannaa M."/>
            <person name="Sang M.K."/>
            <person name="Choi I.G."/>
            <person name="Kim K.D."/>
        </authorList>
    </citation>
    <scope>NUCLEOTIDE SEQUENCE [LARGE SCALE GENOMIC DNA]</scope>
    <source>
        <strain evidence="1 2">KJ1R5</strain>
    </source>
</reference>
<organism evidence="1 2">
    <name type="scientific">Chryseobacterium kwangjuense</name>
    <dbReference type="NCBI Taxonomy" id="267125"/>
    <lineage>
        <taxon>Bacteria</taxon>
        <taxon>Pseudomonadati</taxon>
        <taxon>Bacteroidota</taxon>
        <taxon>Flavobacteriia</taxon>
        <taxon>Flavobacteriales</taxon>
        <taxon>Weeksellaceae</taxon>
        <taxon>Chryseobacterium group</taxon>
        <taxon>Chryseobacterium</taxon>
    </lineage>
</organism>
<name>A0A135WHL6_9FLAO</name>
<sequence length="133" mass="15525">MVKALFLIILFFGTNLKCQELNDKKFYAQLNHSCRATTSGAFDIYTFLVLEFKNNKMYPSYLEIPSQQQNSIEDPIAYTFENKIINLAKPLDSKENLGAAFIYKNGNLVPRNKQNDPKFIFRPSLDHYFKRNK</sequence>
<dbReference type="AlphaFoldDB" id="A0A135WHL6"/>
<reference evidence="2" key="1">
    <citation type="submission" date="2015-12" db="EMBL/GenBank/DDBJ databases">
        <title>Genome sequence of a biocontrol rhizobacterium Chryseobacterium kwangjuense strain KJ1R5 isolated from pepper (Capsicum annuum L.).</title>
        <authorList>
            <person name="Jeong J.-J."/>
            <person name="Park H."/>
            <person name="Mannaa M."/>
            <person name="Sang M.K."/>
            <person name="Choi I.-G."/>
            <person name="Kim K.D."/>
        </authorList>
    </citation>
    <scope>NUCLEOTIDE SEQUENCE [LARGE SCALE GENOMIC DNA]</scope>
    <source>
        <strain evidence="2">KJ1R5</strain>
    </source>
</reference>
<accession>A0A135WHL6</accession>
<dbReference type="Proteomes" id="UP000070513">
    <property type="component" value="Unassembled WGS sequence"/>
</dbReference>
<evidence type="ECO:0000313" key="2">
    <source>
        <dbReference type="Proteomes" id="UP000070513"/>
    </source>
</evidence>